<name>A0ABR2CF52_9ROSI</name>
<evidence type="ECO:0000313" key="1">
    <source>
        <dbReference type="EMBL" id="KAK8517825.1"/>
    </source>
</evidence>
<reference evidence="1 2" key="1">
    <citation type="journal article" date="2024" name="G3 (Bethesda)">
        <title>Genome assembly of Hibiscus sabdariffa L. provides insights into metabolisms of medicinal natural products.</title>
        <authorList>
            <person name="Kim T."/>
        </authorList>
    </citation>
    <scope>NUCLEOTIDE SEQUENCE [LARGE SCALE GENOMIC DNA]</scope>
    <source>
        <strain evidence="1">TK-2024</strain>
        <tissue evidence="1">Old leaves</tissue>
    </source>
</reference>
<protein>
    <recommendedName>
        <fullName evidence="3">Secreted protein</fullName>
    </recommendedName>
</protein>
<accession>A0ABR2CF52</accession>
<organism evidence="1 2">
    <name type="scientific">Hibiscus sabdariffa</name>
    <name type="common">roselle</name>
    <dbReference type="NCBI Taxonomy" id="183260"/>
    <lineage>
        <taxon>Eukaryota</taxon>
        <taxon>Viridiplantae</taxon>
        <taxon>Streptophyta</taxon>
        <taxon>Embryophyta</taxon>
        <taxon>Tracheophyta</taxon>
        <taxon>Spermatophyta</taxon>
        <taxon>Magnoliopsida</taxon>
        <taxon>eudicotyledons</taxon>
        <taxon>Gunneridae</taxon>
        <taxon>Pentapetalae</taxon>
        <taxon>rosids</taxon>
        <taxon>malvids</taxon>
        <taxon>Malvales</taxon>
        <taxon>Malvaceae</taxon>
        <taxon>Malvoideae</taxon>
        <taxon>Hibiscus</taxon>
    </lineage>
</organism>
<comment type="caution">
    <text evidence="1">The sequence shown here is derived from an EMBL/GenBank/DDBJ whole genome shotgun (WGS) entry which is preliminary data.</text>
</comment>
<dbReference type="EMBL" id="JBBPBM010000055">
    <property type="protein sequence ID" value="KAK8517825.1"/>
    <property type="molecule type" value="Genomic_DNA"/>
</dbReference>
<dbReference type="Proteomes" id="UP001472677">
    <property type="component" value="Unassembled WGS sequence"/>
</dbReference>
<evidence type="ECO:0008006" key="3">
    <source>
        <dbReference type="Google" id="ProtNLM"/>
    </source>
</evidence>
<sequence>MQFKPSRVTVLDVLSGVSWLPRCVLPCVIDLKRVSESLVCYCFELLGSDATSPVAKSSDRRCYDRTETNSMFRLLIGTCGSDSL</sequence>
<gene>
    <name evidence="1" type="ORF">V6N12_016665</name>
</gene>
<evidence type="ECO:0000313" key="2">
    <source>
        <dbReference type="Proteomes" id="UP001472677"/>
    </source>
</evidence>
<proteinExistence type="predicted"/>
<keyword evidence="2" id="KW-1185">Reference proteome</keyword>